<reference evidence="9 10" key="1">
    <citation type="submission" date="2019-03" db="EMBL/GenBank/DDBJ databases">
        <title>Sequencing 25 genomes of Wallemia mellicola.</title>
        <authorList>
            <person name="Gostincar C."/>
        </authorList>
    </citation>
    <scope>NUCLEOTIDE SEQUENCE [LARGE SCALE GENOMIC DNA]</scope>
    <source>
        <strain evidence="7 9">EXF-1262</strain>
        <strain evidence="8 10">EXF-1274</strain>
    </source>
</reference>
<evidence type="ECO:0000256" key="2">
    <source>
        <dbReference type="ARBA" id="ARBA00022679"/>
    </source>
</evidence>
<dbReference type="AlphaFoldDB" id="A0A4T0PCQ9"/>
<feature type="binding site" evidence="5">
    <location>
        <position position="320"/>
    </location>
    <ligand>
        <name>Zn(2+)</name>
        <dbReference type="ChEBI" id="CHEBI:29105"/>
    </ligand>
</feature>
<evidence type="ECO:0000313" key="7">
    <source>
        <dbReference type="EMBL" id="TIB95723.1"/>
    </source>
</evidence>
<dbReference type="InterPro" id="IPR051486">
    <property type="entry name" value="Hcy_S-methyltransferase"/>
</dbReference>
<comment type="caution">
    <text evidence="7">The sequence shown here is derived from an EMBL/GenBank/DDBJ whole genome shotgun (WGS) entry which is preliminary data.</text>
</comment>
<dbReference type="GO" id="GO:0009086">
    <property type="term" value="P:methionine biosynthetic process"/>
    <property type="evidence" value="ECO:0007669"/>
    <property type="project" value="InterPro"/>
</dbReference>
<evidence type="ECO:0000313" key="8">
    <source>
        <dbReference type="EMBL" id="TIC60717.1"/>
    </source>
</evidence>
<accession>A0A4T0PCQ9</accession>
<evidence type="ECO:0000256" key="5">
    <source>
        <dbReference type="PROSITE-ProRule" id="PRU00333"/>
    </source>
</evidence>
<dbReference type="EMBL" id="SPRW01000076">
    <property type="protein sequence ID" value="TIC60717.1"/>
    <property type="molecule type" value="Genomic_DNA"/>
</dbReference>
<feature type="binding site" evidence="5">
    <location>
        <position position="235"/>
    </location>
    <ligand>
        <name>Zn(2+)</name>
        <dbReference type="ChEBI" id="CHEBI:29105"/>
    </ligand>
</feature>
<dbReference type="Proteomes" id="UP000307169">
    <property type="component" value="Unassembled WGS sequence"/>
</dbReference>
<proteinExistence type="predicted"/>
<keyword evidence="4 5" id="KW-0862">Zinc</keyword>
<dbReference type="GO" id="GO:0033528">
    <property type="term" value="P:S-methylmethionine cycle"/>
    <property type="evidence" value="ECO:0007669"/>
    <property type="project" value="TreeGrafter"/>
</dbReference>
<dbReference type="InterPro" id="IPR003726">
    <property type="entry name" value="HCY_dom"/>
</dbReference>
<evidence type="ECO:0000313" key="10">
    <source>
        <dbReference type="Proteomes" id="UP000309601"/>
    </source>
</evidence>
<feature type="binding site" evidence="5">
    <location>
        <position position="321"/>
    </location>
    <ligand>
        <name>Zn(2+)</name>
        <dbReference type="ChEBI" id="CHEBI:29105"/>
    </ligand>
</feature>
<sequence length="341" mass="37240">MPELEILDGGGATQLETYNLDLTGSLWSASALNDNPDLVEQMHRDYLEAGADIIETCTYQVSLEGFKTKEATSSAVQKGVQIANNAINTHNEVDHSSQKQLAYALGPFAVATADGAEYTGEYSVDYSLSQGSLYSENLKQFHLGRLKVLNTQAKVDILLFETVPLLSEVRAIRAAVEEYRAYVKSSVPLYISLVFPDGSLPGSKILSEGPSGIKDIIETIFGGNSAEVDAIGINCTKPHYLRRLVSDIVDHLSNYELNRKPKLMIYPDGGLVWDGKERVWRQPEHSHHADSSWAETVADAASIVANDAFSPFSGVIVGGCCKSGPKEIKQLRSICQTRGWL</sequence>
<comment type="cofactor">
    <cofactor evidence="5">
        <name>Zn(2+)</name>
        <dbReference type="ChEBI" id="CHEBI:29105"/>
    </cofactor>
</comment>
<dbReference type="GO" id="GO:0008898">
    <property type="term" value="F:S-adenosylmethionine-homocysteine S-methyltransferase activity"/>
    <property type="evidence" value="ECO:0007669"/>
    <property type="project" value="TreeGrafter"/>
</dbReference>
<dbReference type="EMBL" id="SPRH01000083">
    <property type="protein sequence ID" value="TIB95723.1"/>
    <property type="molecule type" value="Genomic_DNA"/>
</dbReference>
<dbReference type="Proteomes" id="UP000309601">
    <property type="component" value="Unassembled WGS sequence"/>
</dbReference>
<gene>
    <name evidence="8" type="ORF">E3Q02_04181</name>
    <name evidence="7" type="ORF">E3Q17_04183</name>
</gene>
<evidence type="ECO:0000259" key="6">
    <source>
        <dbReference type="PROSITE" id="PS50970"/>
    </source>
</evidence>
<evidence type="ECO:0000256" key="3">
    <source>
        <dbReference type="ARBA" id="ARBA00022723"/>
    </source>
</evidence>
<dbReference type="PROSITE" id="PS50970">
    <property type="entry name" value="HCY"/>
    <property type="match status" value="1"/>
</dbReference>
<dbReference type="GO" id="GO:0032259">
    <property type="term" value="P:methylation"/>
    <property type="evidence" value="ECO:0007669"/>
    <property type="project" value="UniProtKB-KW"/>
</dbReference>
<dbReference type="InterPro" id="IPR036589">
    <property type="entry name" value="HCY_dom_sf"/>
</dbReference>
<organism evidence="7 9">
    <name type="scientific">Wallemia mellicola</name>
    <dbReference type="NCBI Taxonomy" id="1708541"/>
    <lineage>
        <taxon>Eukaryota</taxon>
        <taxon>Fungi</taxon>
        <taxon>Dikarya</taxon>
        <taxon>Basidiomycota</taxon>
        <taxon>Wallemiomycotina</taxon>
        <taxon>Wallemiomycetes</taxon>
        <taxon>Wallemiales</taxon>
        <taxon>Wallemiaceae</taxon>
        <taxon>Wallemia</taxon>
    </lineage>
</organism>
<dbReference type="Pfam" id="PF02574">
    <property type="entry name" value="S-methyl_trans"/>
    <property type="match status" value="1"/>
</dbReference>
<keyword evidence="2 5" id="KW-0808">Transferase</keyword>
<keyword evidence="1 5" id="KW-0489">Methyltransferase</keyword>
<dbReference type="GO" id="GO:0008270">
    <property type="term" value="F:zinc ion binding"/>
    <property type="evidence" value="ECO:0007669"/>
    <property type="project" value="InterPro"/>
</dbReference>
<evidence type="ECO:0000313" key="9">
    <source>
        <dbReference type="Proteomes" id="UP000307169"/>
    </source>
</evidence>
<dbReference type="PANTHER" id="PTHR46015:SF1">
    <property type="entry name" value="HOMOCYSTEINE S-METHYLTRANSFERASE-LIKE ISOFORM 1"/>
    <property type="match status" value="1"/>
</dbReference>
<evidence type="ECO:0000256" key="4">
    <source>
        <dbReference type="ARBA" id="ARBA00022833"/>
    </source>
</evidence>
<dbReference type="PANTHER" id="PTHR46015">
    <property type="entry name" value="ZGC:172121"/>
    <property type="match status" value="1"/>
</dbReference>
<name>A0A4T0PCQ9_9BASI</name>
<dbReference type="SUPFAM" id="SSF82282">
    <property type="entry name" value="Homocysteine S-methyltransferase"/>
    <property type="match status" value="1"/>
</dbReference>
<feature type="domain" description="Hcy-binding" evidence="6">
    <location>
        <begin position="1"/>
        <end position="335"/>
    </location>
</feature>
<evidence type="ECO:0000256" key="1">
    <source>
        <dbReference type="ARBA" id="ARBA00022603"/>
    </source>
</evidence>
<keyword evidence="3 5" id="KW-0479">Metal-binding</keyword>
<protein>
    <submittedName>
        <fullName evidence="7">Homocysteine S-methyltransferase</fullName>
    </submittedName>
</protein>
<dbReference type="Gene3D" id="3.20.20.330">
    <property type="entry name" value="Homocysteine-binding-like domain"/>
    <property type="match status" value="1"/>
</dbReference>